<dbReference type="Pfam" id="PF05305">
    <property type="entry name" value="DUF732"/>
    <property type="match status" value="1"/>
</dbReference>
<gene>
    <name evidence="4" type="ORF">CQY20_14100</name>
    <name evidence="3" type="ORF">MAGR_03020</name>
</gene>
<evidence type="ECO:0000256" key="1">
    <source>
        <dbReference type="SAM" id="SignalP"/>
    </source>
</evidence>
<reference evidence="3 6" key="2">
    <citation type="journal article" date="2019" name="Emerg. Microbes Infect.">
        <title>Comprehensive subspecies identification of 175 nontuberculous mycobacteria species based on 7547 genomic profiles.</title>
        <authorList>
            <person name="Matsumoto Y."/>
            <person name="Kinjo T."/>
            <person name="Motooka D."/>
            <person name="Nabeya D."/>
            <person name="Jung N."/>
            <person name="Uechi K."/>
            <person name="Horii T."/>
            <person name="Iida T."/>
            <person name="Fujita J."/>
            <person name="Nakamura S."/>
        </authorList>
    </citation>
    <scope>NUCLEOTIDE SEQUENCE [LARGE SCALE GENOMIC DNA]</scope>
    <source>
        <strain evidence="3 6">JCM 6377</strain>
    </source>
</reference>
<dbReference type="InterPro" id="IPR007969">
    <property type="entry name" value="DUF732"/>
</dbReference>
<keyword evidence="5" id="KW-1185">Reference proteome</keyword>
<proteinExistence type="predicted"/>
<dbReference type="AlphaFoldDB" id="A0A2A7N3T1"/>
<reference evidence="4 5" key="1">
    <citation type="submission" date="2017-10" db="EMBL/GenBank/DDBJ databases">
        <title>The new phylogeny of genus Mycobacterium.</title>
        <authorList>
            <person name="Tortoli E."/>
            <person name="Trovato A."/>
            <person name="Cirillo D.M."/>
        </authorList>
    </citation>
    <scope>NUCLEOTIDE SEQUENCE [LARGE SCALE GENOMIC DNA]</scope>
    <source>
        <strain evidence="4 5">CCUG37673</strain>
    </source>
</reference>
<name>A0A2A7N3T1_MYCAG</name>
<dbReference type="EMBL" id="BLKS01000001">
    <property type="protein sequence ID" value="GFG48861.1"/>
    <property type="molecule type" value="Genomic_DNA"/>
</dbReference>
<evidence type="ECO:0000313" key="3">
    <source>
        <dbReference type="EMBL" id="GFG48861.1"/>
    </source>
</evidence>
<dbReference type="Proteomes" id="UP000220914">
    <property type="component" value="Unassembled WGS sequence"/>
</dbReference>
<feature type="chain" id="PRO_5033300422" description="DUF732 domain-containing protein" evidence="1">
    <location>
        <begin position="34"/>
        <end position="127"/>
    </location>
</feature>
<evidence type="ECO:0000313" key="5">
    <source>
        <dbReference type="Proteomes" id="UP000220914"/>
    </source>
</evidence>
<dbReference type="Proteomes" id="UP000465302">
    <property type="component" value="Unassembled WGS sequence"/>
</dbReference>
<protein>
    <recommendedName>
        <fullName evidence="2">DUF732 domain-containing protein</fullName>
    </recommendedName>
</protein>
<reference evidence="3" key="3">
    <citation type="submission" date="2020-02" db="EMBL/GenBank/DDBJ databases">
        <authorList>
            <person name="Matsumoto Y."/>
            <person name="Motooka D."/>
            <person name="Nakamura S."/>
        </authorList>
    </citation>
    <scope>NUCLEOTIDE SEQUENCE</scope>
    <source>
        <strain evidence="3">JCM 6377</strain>
    </source>
</reference>
<dbReference type="OrthoDB" id="4731800at2"/>
<accession>A0A2A7N3T1</accession>
<comment type="caution">
    <text evidence="4">The sequence shown here is derived from an EMBL/GenBank/DDBJ whole genome shotgun (WGS) entry which is preliminary data.</text>
</comment>
<keyword evidence="1" id="KW-0732">Signal</keyword>
<evidence type="ECO:0000313" key="6">
    <source>
        <dbReference type="Proteomes" id="UP000465302"/>
    </source>
</evidence>
<feature type="domain" description="DUF732" evidence="2">
    <location>
        <begin position="38"/>
        <end position="107"/>
    </location>
</feature>
<evidence type="ECO:0000259" key="2">
    <source>
        <dbReference type="Pfam" id="PF05305"/>
    </source>
</evidence>
<feature type="signal peptide" evidence="1">
    <location>
        <begin position="1"/>
        <end position="33"/>
    </location>
</feature>
<dbReference type="RefSeq" id="WP_097940714.1">
    <property type="nucleotide sequence ID" value="NZ_BLKS01000001.1"/>
</dbReference>
<organism evidence="4 5">
    <name type="scientific">Mycolicibacterium agri</name>
    <name type="common">Mycobacterium agri</name>
    <dbReference type="NCBI Taxonomy" id="36811"/>
    <lineage>
        <taxon>Bacteria</taxon>
        <taxon>Bacillati</taxon>
        <taxon>Actinomycetota</taxon>
        <taxon>Actinomycetes</taxon>
        <taxon>Mycobacteriales</taxon>
        <taxon>Mycobacteriaceae</taxon>
        <taxon>Mycolicibacterium</taxon>
    </lineage>
</organism>
<dbReference type="EMBL" id="PDCP01000022">
    <property type="protein sequence ID" value="PEG38078.1"/>
    <property type="molecule type" value="Genomic_DNA"/>
</dbReference>
<evidence type="ECO:0000313" key="4">
    <source>
        <dbReference type="EMBL" id="PEG38078.1"/>
    </source>
</evidence>
<sequence length="127" mass="12387">MLQVRRLTRPIGLIAVSAGLAATASLLAAPAQADPTTDAFLNAVSGAGLGGTTDPASLVAVGQSVCPMLSDPGQNAADVAAKVADSTGMSLGGANMFTGLAISFLCPRVVDSIAGGQSPIPLNLLGI</sequence>